<dbReference type="RefSeq" id="WP_183703100.1">
    <property type="nucleotide sequence ID" value="NZ_JACHFE010000004.1"/>
</dbReference>
<keyword evidence="3 4" id="KW-0664">Pyridoxine biosynthesis</keyword>
<dbReference type="AlphaFoldDB" id="A0A840UK57"/>
<dbReference type="EC" id="2.6.99.2" evidence="4 5"/>
<comment type="function">
    <text evidence="4">Catalyzes the complicated ring closure reaction between the two acyclic compounds 1-deoxy-D-xylulose-5-phosphate (DXP) and 3-amino-2-oxopropyl phosphate (1-amino-acetone-3-phosphate or AAP) to form pyridoxine 5'-phosphate (PNP) and inorganic phosphate.</text>
</comment>
<dbReference type="GO" id="GO:0005829">
    <property type="term" value="C:cytosol"/>
    <property type="evidence" value="ECO:0007669"/>
    <property type="project" value="TreeGrafter"/>
</dbReference>
<sequence length="244" mass="26526">MKSRVLLGVNIDHVATLRQARGTRYPDPVQAALVAEEAGADGITIHPREDRRHIQDRDVLLLKETLQTRMNLEMAVTEDMLAFAEQVSPACACLVPEKREELTTEGGLDVAGQEARVSAACERLARIGCEVSLFIDPDPKQIDAAVRCGAPVVELHTGEYAEAVDAPAREASFRILEEAVAYARGQGLIVNAGHGLHYHNTERVAALPGINELNIGHAIIARAVFTGLKEAVRDMRAILDRARS</sequence>
<feature type="binding site" evidence="4">
    <location>
        <position position="195"/>
    </location>
    <ligand>
        <name>3-amino-2-oxopropyl phosphate</name>
        <dbReference type="ChEBI" id="CHEBI:57279"/>
    </ligand>
</feature>
<keyword evidence="1 4" id="KW-0963">Cytoplasm</keyword>
<dbReference type="Pfam" id="PF03740">
    <property type="entry name" value="PdxJ"/>
    <property type="match status" value="1"/>
</dbReference>
<evidence type="ECO:0000256" key="3">
    <source>
        <dbReference type="ARBA" id="ARBA00023096"/>
    </source>
</evidence>
<protein>
    <recommendedName>
        <fullName evidence="4 5">Pyridoxine 5'-phosphate synthase</fullName>
        <shortName evidence="4">PNP synthase</shortName>
        <ecNumber evidence="4 5">2.6.99.2</ecNumber>
    </recommendedName>
</protein>
<feature type="binding site" evidence="4">
    <location>
        <position position="48"/>
    </location>
    <ligand>
        <name>1-deoxy-D-xylulose 5-phosphate</name>
        <dbReference type="ChEBI" id="CHEBI:57792"/>
    </ligand>
</feature>
<gene>
    <name evidence="4" type="primary">pdxJ</name>
    <name evidence="6" type="ORF">HNR38_001985</name>
</gene>
<dbReference type="InterPro" id="IPR004569">
    <property type="entry name" value="PyrdxlP_synth_PdxJ"/>
</dbReference>
<name>A0A840UK57_9GAMM</name>
<dbReference type="UniPathway" id="UPA00244">
    <property type="reaction ID" value="UER00313"/>
</dbReference>
<feature type="active site" description="Proton acceptor" evidence="4">
    <location>
        <position position="73"/>
    </location>
</feature>
<accession>A0A840UK57</accession>
<feature type="binding site" evidence="4">
    <location>
        <position position="10"/>
    </location>
    <ligand>
        <name>3-amino-2-oxopropyl phosphate</name>
        <dbReference type="ChEBI" id="CHEBI:57279"/>
    </ligand>
</feature>
<dbReference type="SUPFAM" id="SSF63892">
    <property type="entry name" value="Pyridoxine 5'-phosphate synthase"/>
    <property type="match status" value="1"/>
</dbReference>
<comment type="caution">
    <text evidence="6">The sequence shown here is derived from an EMBL/GenBank/DDBJ whole genome shotgun (WGS) entry which is preliminary data.</text>
</comment>
<feature type="active site" description="Proton acceptor" evidence="4">
    <location>
        <position position="46"/>
    </location>
</feature>
<dbReference type="Proteomes" id="UP000591735">
    <property type="component" value="Unassembled WGS sequence"/>
</dbReference>
<dbReference type="GO" id="GO:0033856">
    <property type="term" value="F:pyridoxine 5'-phosphate synthase activity"/>
    <property type="evidence" value="ECO:0007669"/>
    <property type="project" value="UniProtKB-UniRule"/>
</dbReference>
<dbReference type="InterPro" id="IPR013785">
    <property type="entry name" value="Aldolase_TIM"/>
</dbReference>
<dbReference type="PANTHER" id="PTHR30456:SF0">
    <property type="entry name" value="PYRIDOXINE 5'-PHOSPHATE SYNTHASE"/>
    <property type="match status" value="1"/>
</dbReference>
<feature type="binding site" evidence="4">
    <location>
        <position position="21"/>
    </location>
    <ligand>
        <name>3-amino-2-oxopropyl phosphate</name>
        <dbReference type="ChEBI" id="CHEBI:57279"/>
    </ligand>
</feature>
<feature type="binding site" evidence="4">
    <location>
        <position position="103"/>
    </location>
    <ligand>
        <name>1-deoxy-D-xylulose 5-phosphate</name>
        <dbReference type="ChEBI" id="CHEBI:57792"/>
    </ligand>
</feature>
<evidence type="ECO:0000256" key="1">
    <source>
        <dbReference type="ARBA" id="ARBA00022490"/>
    </source>
</evidence>
<reference evidence="6 7" key="1">
    <citation type="submission" date="2020-08" db="EMBL/GenBank/DDBJ databases">
        <title>Genomic Encyclopedia of Type Strains, Phase IV (KMG-IV): sequencing the most valuable type-strain genomes for metagenomic binning, comparative biology and taxonomic classification.</title>
        <authorList>
            <person name="Goeker M."/>
        </authorList>
    </citation>
    <scope>NUCLEOTIDE SEQUENCE [LARGE SCALE GENOMIC DNA]</scope>
    <source>
        <strain evidence="6 7">DSM 22359</strain>
    </source>
</reference>
<dbReference type="NCBIfam" id="NF003625">
    <property type="entry name" value="PRK05265.1-3"/>
    <property type="match status" value="1"/>
</dbReference>
<comment type="pathway">
    <text evidence="4">Cofactor biosynthesis; pyridoxine 5'-phosphate biosynthesis; pyridoxine 5'-phosphate from D-erythrose 4-phosphate: step 5/5.</text>
</comment>
<keyword evidence="2 4" id="KW-0808">Transferase</keyword>
<dbReference type="GO" id="GO:0008615">
    <property type="term" value="P:pyridoxine biosynthetic process"/>
    <property type="evidence" value="ECO:0007669"/>
    <property type="project" value="UniProtKB-UniRule"/>
</dbReference>
<feature type="site" description="Transition state stabilizer" evidence="4">
    <location>
        <position position="154"/>
    </location>
</feature>
<keyword evidence="7" id="KW-1185">Reference proteome</keyword>
<evidence type="ECO:0000313" key="7">
    <source>
        <dbReference type="Proteomes" id="UP000591735"/>
    </source>
</evidence>
<dbReference type="PANTHER" id="PTHR30456">
    <property type="entry name" value="PYRIDOXINE 5'-PHOSPHATE SYNTHASE"/>
    <property type="match status" value="1"/>
</dbReference>
<dbReference type="InterPro" id="IPR036130">
    <property type="entry name" value="Pyridoxine-5'_phos_synth"/>
</dbReference>
<dbReference type="Gene3D" id="3.20.20.70">
    <property type="entry name" value="Aldolase class I"/>
    <property type="match status" value="1"/>
</dbReference>
<dbReference type="CDD" id="cd00003">
    <property type="entry name" value="PNPsynthase"/>
    <property type="match status" value="1"/>
</dbReference>
<comment type="catalytic activity">
    <reaction evidence="4">
        <text>3-amino-2-oxopropyl phosphate + 1-deoxy-D-xylulose 5-phosphate = pyridoxine 5'-phosphate + phosphate + 2 H2O + H(+)</text>
        <dbReference type="Rhea" id="RHEA:15265"/>
        <dbReference type="ChEBI" id="CHEBI:15377"/>
        <dbReference type="ChEBI" id="CHEBI:15378"/>
        <dbReference type="ChEBI" id="CHEBI:43474"/>
        <dbReference type="ChEBI" id="CHEBI:57279"/>
        <dbReference type="ChEBI" id="CHEBI:57792"/>
        <dbReference type="ChEBI" id="CHEBI:58589"/>
        <dbReference type="EC" id="2.6.99.2"/>
    </reaction>
</comment>
<organism evidence="6 7">
    <name type="scientific">Marinobacter oulmenensis</name>
    <dbReference type="NCBI Taxonomy" id="643747"/>
    <lineage>
        <taxon>Bacteria</taxon>
        <taxon>Pseudomonadati</taxon>
        <taxon>Pseudomonadota</taxon>
        <taxon>Gammaproteobacteria</taxon>
        <taxon>Pseudomonadales</taxon>
        <taxon>Marinobacteraceae</taxon>
        <taxon>Marinobacter</taxon>
    </lineage>
</organism>
<proteinExistence type="inferred from homology"/>
<feature type="active site" description="Proton donor" evidence="4">
    <location>
        <position position="194"/>
    </location>
</feature>
<evidence type="ECO:0000256" key="5">
    <source>
        <dbReference type="NCBIfam" id="TIGR00559"/>
    </source>
</evidence>
<dbReference type="HAMAP" id="MF_00279">
    <property type="entry name" value="PdxJ"/>
    <property type="match status" value="1"/>
</dbReference>
<dbReference type="NCBIfam" id="NF003627">
    <property type="entry name" value="PRK05265.1-5"/>
    <property type="match status" value="1"/>
</dbReference>
<feature type="binding site" evidence="4">
    <location>
        <begin position="216"/>
        <end position="217"/>
    </location>
    <ligand>
        <name>3-amino-2-oxopropyl phosphate</name>
        <dbReference type="ChEBI" id="CHEBI:57279"/>
    </ligand>
</feature>
<comment type="similarity">
    <text evidence="4">Belongs to the PNP synthase family.</text>
</comment>
<evidence type="ECO:0000256" key="4">
    <source>
        <dbReference type="HAMAP-Rule" id="MF_00279"/>
    </source>
</evidence>
<feature type="binding site" evidence="4">
    <location>
        <begin position="12"/>
        <end position="13"/>
    </location>
    <ligand>
        <name>1-deoxy-D-xylulose 5-phosphate</name>
        <dbReference type="ChEBI" id="CHEBI:57792"/>
    </ligand>
</feature>
<evidence type="ECO:0000256" key="2">
    <source>
        <dbReference type="ARBA" id="ARBA00022679"/>
    </source>
</evidence>
<evidence type="ECO:0000313" key="6">
    <source>
        <dbReference type="EMBL" id="MBB5321496.1"/>
    </source>
</evidence>
<comment type="subcellular location">
    <subcellularLocation>
        <location evidence="4">Cytoplasm</location>
    </subcellularLocation>
</comment>
<dbReference type="NCBIfam" id="NF003623">
    <property type="entry name" value="PRK05265.1-1"/>
    <property type="match status" value="1"/>
</dbReference>
<dbReference type="FunFam" id="3.20.20.70:FF:000042">
    <property type="entry name" value="Pyridoxine 5'-phosphate synthase"/>
    <property type="match status" value="1"/>
</dbReference>
<feature type="binding site" evidence="4">
    <location>
        <position position="53"/>
    </location>
    <ligand>
        <name>1-deoxy-D-xylulose 5-phosphate</name>
        <dbReference type="ChEBI" id="CHEBI:57792"/>
    </ligand>
</feature>
<dbReference type="NCBIfam" id="TIGR00559">
    <property type="entry name" value="pdxJ"/>
    <property type="match status" value="1"/>
</dbReference>
<dbReference type="EMBL" id="JACHFE010000004">
    <property type="protein sequence ID" value="MBB5321496.1"/>
    <property type="molecule type" value="Genomic_DNA"/>
</dbReference>
<comment type="subunit">
    <text evidence="4">Homooctamer; tetramer of dimers.</text>
</comment>